<feature type="transmembrane region" description="Helical" evidence="1">
    <location>
        <begin position="77"/>
        <end position="97"/>
    </location>
</feature>
<reference evidence="3" key="1">
    <citation type="submission" date="2017-09" db="EMBL/GenBank/DDBJ databases">
        <title>Depth-based differentiation of microbial function through sediment-hosted aquifers and enrichment of novel symbionts in the deep terrestrial subsurface.</title>
        <authorList>
            <person name="Probst A.J."/>
            <person name="Ladd B."/>
            <person name="Jarett J.K."/>
            <person name="Geller-Mcgrath D.E."/>
            <person name="Sieber C.M.K."/>
            <person name="Emerson J.B."/>
            <person name="Anantharaman K."/>
            <person name="Thomas B.C."/>
            <person name="Malmstrom R."/>
            <person name="Stieglmeier M."/>
            <person name="Klingl A."/>
            <person name="Woyke T."/>
            <person name="Ryan C.M."/>
            <person name="Banfield J.F."/>
        </authorList>
    </citation>
    <scope>NUCLEOTIDE SEQUENCE [LARGE SCALE GENOMIC DNA]</scope>
</reference>
<dbReference type="AlphaFoldDB" id="A0A2M7RA59"/>
<dbReference type="Proteomes" id="UP000229449">
    <property type="component" value="Unassembled WGS sequence"/>
</dbReference>
<dbReference type="EMBL" id="PFMA01000039">
    <property type="protein sequence ID" value="PIY93451.1"/>
    <property type="molecule type" value="Genomic_DNA"/>
</dbReference>
<keyword evidence="1" id="KW-0472">Membrane</keyword>
<evidence type="ECO:0000313" key="2">
    <source>
        <dbReference type="EMBL" id="PIY93451.1"/>
    </source>
</evidence>
<comment type="caution">
    <text evidence="2">The sequence shown here is derived from an EMBL/GenBank/DDBJ whole genome shotgun (WGS) entry which is preliminary data.</text>
</comment>
<keyword evidence="1" id="KW-1133">Transmembrane helix</keyword>
<sequence length="403" mass="46072">MFGKKKDKIKKDKYSDLQCIVIPDVFYGGQDPYIYHSHIEENNAVKGSVLNDEKLKKQKKISNTPTNQNNKTSKKRIWIFGSIFLLLAIGLISWYYINDYNKAKAKLLAENTKSTPPVVIVKNDNPPPEKIPTTTVIIATSTIKLATSTPSLQNVFLEFSPILTLDTADVDADKLTDLEEEVFNTDSGKWDSDDDKYYDGQEVYNLYNPKGLAPVKLIDSGLIVEYKNPYSGYRIYYPIVWQRGSVDIQEKQVLFSASNGDYIEVRVFPKEVGQTFINWFSRYAEGQNYTDLSNFKNRFAENAMIRKDSLVAYFEDNNYIFTIIYHTKDRGPIFYRHIMQMMYQSFRMSKTNTILPEQVIYPSVENASSTNVLDNSSTINIVLPIVDTGDTTNNTSTNTTSNN</sequence>
<protein>
    <submittedName>
        <fullName evidence="2">Uncharacterized protein</fullName>
    </submittedName>
</protein>
<accession>A0A2M7RA59</accession>
<organism evidence="2 3">
    <name type="scientific">Candidatus Magasanikbacteria bacterium CG_4_10_14_0_8_um_filter_32_14</name>
    <dbReference type="NCBI Taxonomy" id="1974640"/>
    <lineage>
        <taxon>Bacteria</taxon>
        <taxon>Candidatus Magasanikiibacteriota</taxon>
    </lineage>
</organism>
<evidence type="ECO:0000313" key="3">
    <source>
        <dbReference type="Proteomes" id="UP000229449"/>
    </source>
</evidence>
<proteinExistence type="predicted"/>
<name>A0A2M7RA59_9BACT</name>
<keyword evidence="1" id="KW-0812">Transmembrane</keyword>
<gene>
    <name evidence="2" type="ORF">COY69_01540</name>
</gene>
<evidence type="ECO:0000256" key="1">
    <source>
        <dbReference type="SAM" id="Phobius"/>
    </source>
</evidence>